<proteinExistence type="predicted"/>
<dbReference type="OrthoDB" id="9780267at2"/>
<dbReference type="EMBL" id="CP001968">
    <property type="protein sequence ID" value="ADD68104.1"/>
    <property type="molecule type" value="Genomic_DNA"/>
</dbReference>
<sequence length="223" mass="25041" precursor="true">MLSKIRMFFQRALIAGILATLPLAVTYWFITFVFQKFSGFFLPYLVMLTQKFDVSMPYSVQKIISFSVIIFLLITIGLFARNYLGRKILGLIQYIAENIPIVRSVYSSIRQIVDAFQTTSGSSFKKVVMIEYPRKGLYSFGFITKDSSEFLNKATGEVCVNIFIPTTPNPTSGFILIVPKSEVIDPEIPIEDGIKFIISAGLVEPFDTNSVPMNGKNGKRNGK</sequence>
<accession>D4H7V5</accession>
<dbReference type="InterPro" id="IPR007462">
    <property type="entry name" value="COV1-like"/>
</dbReference>
<keyword evidence="1" id="KW-1133">Transmembrane helix</keyword>
<dbReference type="KEGG" id="dap:Dacet_1332"/>
<keyword evidence="3" id="KW-1185">Reference proteome</keyword>
<evidence type="ECO:0000313" key="2">
    <source>
        <dbReference type="EMBL" id="ADD68104.1"/>
    </source>
</evidence>
<dbReference type="RefSeq" id="WP_013010626.1">
    <property type="nucleotide sequence ID" value="NC_013943.1"/>
</dbReference>
<dbReference type="InParanoid" id="D4H7V5"/>
<evidence type="ECO:0000313" key="3">
    <source>
        <dbReference type="Proteomes" id="UP000002012"/>
    </source>
</evidence>
<reference evidence="2 3" key="1">
    <citation type="journal article" date="2010" name="Stand. Genomic Sci.">
        <title>Complete genome sequence of Denitrovibrio acetiphilus type strain (N2460).</title>
        <authorList>
            <person name="Kiss H."/>
            <person name="Lang E."/>
            <person name="Lapidus A."/>
            <person name="Copeland A."/>
            <person name="Nolan M."/>
            <person name="Glavina Del Rio T."/>
            <person name="Chen F."/>
            <person name="Lucas S."/>
            <person name="Tice H."/>
            <person name="Cheng J.F."/>
            <person name="Han C."/>
            <person name="Goodwin L."/>
            <person name="Pitluck S."/>
            <person name="Liolios K."/>
            <person name="Pati A."/>
            <person name="Ivanova N."/>
            <person name="Mavromatis K."/>
            <person name="Chen A."/>
            <person name="Palaniappan K."/>
            <person name="Land M."/>
            <person name="Hauser L."/>
            <person name="Chang Y.J."/>
            <person name="Jeffries C.D."/>
            <person name="Detter J.C."/>
            <person name="Brettin T."/>
            <person name="Spring S."/>
            <person name="Rohde M."/>
            <person name="Goker M."/>
            <person name="Woyke T."/>
            <person name="Bristow J."/>
            <person name="Eisen J.A."/>
            <person name="Markowitz V."/>
            <person name="Hugenholtz P."/>
            <person name="Kyrpides N.C."/>
            <person name="Klenk H.P."/>
        </authorList>
    </citation>
    <scope>NUCLEOTIDE SEQUENCE [LARGE SCALE GENOMIC DNA]</scope>
    <source>
        <strain evidence="3">DSM 12809 / NBRC 114555 / N2460</strain>
    </source>
</reference>
<feature type="transmembrane region" description="Helical" evidence="1">
    <location>
        <begin position="63"/>
        <end position="84"/>
    </location>
</feature>
<evidence type="ECO:0000256" key="1">
    <source>
        <dbReference type="SAM" id="Phobius"/>
    </source>
</evidence>
<organism evidence="2 3">
    <name type="scientific">Denitrovibrio acetiphilus (strain DSM 12809 / NBRC 114555 / N2460)</name>
    <dbReference type="NCBI Taxonomy" id="522772"/>
    <lineage>
        <taxon>Bacteria</taxon>
        <taxon>Pseudomonadati</taxon>
        <taxon>Deferribacterota</taxon>
        <taxon>Deferribacteres</taxon>
        <taxon>Deferribacterales</taxon>
        <taxon>Geovibrionaceae</taxon>
        <taxon>Denitrovibrio</taxon>
    </lineage>
</organism>
<name>D4H7V5_DENA2</name>
<evidence type="ECO:0008006" key="4">
    <source>
        <dbReference type="Google" id="ProtNLM"/>
    </source>
</evidence>
<keyword evidence="1" id="KW-0812">Transmembrane</keyword>
<protein>
    <recommendedName>
        <fullName evidence="4">DUF502 domain-containing protein</fullName>
    </recommendedName>
</protein>
<dbReference type="Proteomes" id="UP000002012">
    <property type="component" value="Chromosome"/>
</dbReference>
<dbReference type="PANTHER" id="PTHR31876:SF26">
    <property type="entry name" value="PROTEIN LIKE COV 2"/>
    <property type="match status" value="1"/>
</dbReference>
<dbReference type="PANTHER" id="PTHR31876">
    <property type="entry name" value="COV-LIKE PROTEIN 1"/>
    <property type="match status" value="1"/>
</dbReference>
<keyword evidence="1" id="KW-0472">Membrane</keyword>
<dbReference type="eggNOG" id="COG2928">
    <property type="taxonomic scope" value="Bacteria"/>
</dbReference>
<feature type="transmembrane region" description="Helical" evidence="1">
    <location>
        <begin position="12"/>
        <end position="34"/>
    </location>
</feature>
<gene>
    <name evidence="2" type="ordered locus">Dacet_1332</name>
</gene>
<dbReference type="PaxDb" id="522772-Dacet_1332"/>
<dbReference type="HOGENOM" id="CLU_068050_1_1_0"/>
<dbReference type="STRING" id="522772.Dacet_1332"/>
<dbReference type="Pfam" id="PF04367">
    <property type="entry name" value="DUF502"/>
    <property type="match status" value="1"/>
</dbReference>
<dbReference type="AlphaFoldDB" id="D4H7V5"/>